<organism evidence="2 3">
    <name type="scientific">Bacillus solimangrovi</name>
    <dbReference type="NCBI Taxonomy" id="1305675"/>
    <lineage>
        <taxon>Bacteria</taxon>
        <taxon>Bacillati</taxon>
        <taxon>Bacillota</taxon>
        <taxon>Bacilli</taxon>
        <taxon>Bacillales</taxon>
        <taxon>Bacillaceae</taxon>
        <taxon>Bacillus</taxon>
    </lineage>
</organism>
<feature type="signal peptide" evidence="1">
    <location>
        <begin position="1"/>
        <end position="24"/>
    </location>
</feature>
<gene>
    <name evidence="2" type="ORF">BFG57_10340</name>
</gene>
<keyword evidence="1" id="KW-0732">Signal</keyword>
<dbReference type="EMBL" id="MJEH01000006">
    <property type="protein sequence ID" value="OEH94035.1"/>
    <property type="molecule type" value="Genomic_DNA"/>
</dbReference>
<protein>
    <recommendedName>
        <fullName evidence="4">Lipoprotein</fullName>
    </recommendedName>
</protein>
<dbReference type="RefSeq" id="WP_069716003.1">
    <property type="nucleotide sequence ID" value="NZ_MJEH01000006.1"/>
</dbReference>
<dbReference type="PROSITE" id="PS51257">
    <property type="entry name" value="PROKAR_LIPOPROTEIN"/>
    <property type="match status" value="1"/>
</dbReference>
<keyword evidence="3" id="KW-1185">Reference proteome</keyword>
<accession>A0A1E5LIY0</accession>
<reference evidence="2 3" key="1">
    <citation type="submission" date="2016-08" db="EMBL/GenBank/DDBJ databases">
        <title>Genome of Bacillus solimangrovi GH2-4.</title>
        <authorList>
            <person name="Lim S."/>
            <person name="Kim B.-C."/>
        </authorList>
    </citation>
    <scope>NUCLEOTIDE SEQUENCE [LARGE SCALE GENOMIC DNA]</scope>
    <source>
        <strain evidence="2 3">GH2-4</strain>
    </source>
</reference>
<comment type="caution">
    <text evidence="2">The sequence shown here is derived from an EMBL/GenBank/DDBJ whole genome shotgun (WGS) entry which is preliminary data.</text>
</comment>
<feature type="chain" id="PRO_5009181023" description="Lipoprotein" evidence="1">
    <location>
        <begin position="25"/>
        <end position="144"/>
    </location>
</feature>
<dbReference type="OrthoDB" id="2655886at2"/>
<name>A0A1E5LIY0_9BACI</name>
<evidence type="ECO:0000313" key="2">
    <source>
        <dbReference type="EMBL" id="OEH94035.1"/>
    </source>
</evidence>
<evidence type="ECO:0008006" key="4">
    <source>
        <dbReference type="Google" id="ProtNLM"/>
    </source>
</evidence>
<sequence>MKKLWLIVLMVVVVLTGCSDQSMNKEGSDIQSDQFILGDASFVAPKNWAGNYEINETKDQLSVFHICEQVNNKQELFTLKKVDKEAFQSGGQQNKDALVTQVGNDFYLAFAPQEMVYSQQTECKEQYDEMYLPFEGIKGRITVR</sequence>
<evidence type="ECO:0000313" key="3">
    <source>
        <dbReference type="Proteomes" id="UP000095209"/>
    </source>
</evidence>
<dbReference type="Proteomes" id="UP000095209">
    <property type="component" value="Unassembled WGS sequence"/>
</dbReference>
<dbReference type="AlphaFoldDB" id="A0A1E5LIY0"/>
<evidence type="ECO:0000256" key="1">
    <source>
        <dbReference type="SAM" id="SignalP"/>
    </source>
</evidence>
<proteinExistence type="predicted"/>